<accession>A0A9W4TAX9</accession>
<reference evidence="1" key="1">
    <citation type="submission" date="2022-08" db="EMBL/GenBank/DDBJ databases">
        <authorList>
            <person name="Kallberg Y."/>
            <person name="Tangrot J."/>
            <person name="Rosling A."/>
        </authorList>
    </citation>
    <scope>NUCLEOTIDE SEQUENCE</scope>
    <source>
        <strain evidence="1">Wild A</strain>
    </source>
</reference>
<gene>
    <name evidence="1" type="ORF">FWILDA_LOCUS18482</name>
</gene>
<feature type="non-terminal residue" evidence="1">
    <location>
        <position position="1"/>
    </location>
</feature>
<organism evidence="1 2">
    <name type="scientific">Funneliformis geosporum</name>
    <dbReference type="NCBI Taxonomy" id="1117311"/>
    <lineage>
        <taxon>Eukaryota</taxon>
        <taxon>Fungi</taxon>
        <taxon>Fungi incertae sedis</taxon>
        <taxon>Mucoromycota</taxon>
        <taxon>Glomeromycotina</taxon>
        <taxon>Glomeromycetes</taxon>
        <taxon>Glomerales</taxon>
        <taxon>Glomeraceae</taxon>
        <taxon>Funneliformis</taxon>
    </lineage>
</organism>
<protein>
    <submittedName>
        <fullName evidence="1">13195_t:CDS:1</fullName>
    </submittedName>
</protein>
<keyword evidence="2" id="KW-1185">Reference proteome</keyword>
<sequence length="58" mass="6877">PTIDLMEGIFERLSLKEEFFKMFKVASDENIIELWKSILEIDNTLELDDKTKKSIKDK</sequence>
<dbReference type="AlphaFoldDB" id="A0A9W4TAX9"/>
<comment type="caution">
    <text evidence="1">The sequence shown here is derived from an EMBL/GenBank/DDBJ whole genome shotgun (WGS) entry which is preliminary data.</text>
</comment>
<name>A0A9W4TAX9_9GLOM</name>
<dbReference type="Proteomes" id="UP001153678">
    <property type="component" value="Unassembled WGS sequence"/>
</dbReference>
<feature type="non-terminal residue" evidence="1">
    <location>
        <position position="58"/>
    </location>
</feature>
<dbReference type="OrthoDB" id="2407123at2759"/>
<evidence type="ECO:0000313" key="2">
    <source>
        <dbReference type="Proteomes" id="UP001153678"/>
    </source>
</evidence>
<proteinExistence type="predicted"/>
<evidence type="ECO:0000313" key="1">
    <source>
        <dbReference type="EMBL" id="CAI2198257.1"/>
    </source>
</evidence>
<dbReference type="EMBL" id="CAMKVN010018187">
    <property type="protein sequence ID" value="CAI2198257.1"/>
    <property type="molecule type" value="Genomic_DNA"/>
</dbReference>